<protein>
    <recommendedName>
        <fullName evidence="3">Secreted protein</fullName>
    </recommendedName>
</protein>
<dbReference type="Proteomes" id="UP001066276">
    <property type="component" value="Chromosome 1_1"/>
</dbReference>
<evidence type="ECO:0000313" key="1">
    <source>
        <dbReference type="EMBL" id="KAJ1213462.1"/>
    </source>
</evidence>
<keyword evidence="2" id="KW-1185">Reference proteome</keyword>
<gene>
    <name evidence="1" type="ORF">NDU88_001099</name>
</gene>
<dbReference type="AlphaFoldDB" id="A0AAV7WKT8"/>
<sequence length="86" mass="9104">MIAKCRLTTVRLLCPLSGPLDGVSQGKGCLFIQACGMLGAIQARSPPLARAGCTVRCGDWKCGVSKGHVTRRHSKAAGKHSSQQRQ</sequence>
<reference evidence="1" key="1">
    <citation type="journal article" date="2022" name="bioRxiv">
        <title>Sequencing and chromosome-scale assembly of the giantPleurodeles waltlgenome.</title>
        <authorList>
            <person name="Brown T."/>
            <person name="Elewa A."/>
            <person name="Iarovenko S."/>
            <person name="Subramanian E."/>
            <person name="Araus A.J."/>
            <person name="Petzold A."/>
            <person name="Susuki M."/>
            <person name="Suzuki K.-i.T."/>
            <person name="Hayashi T."/>
            <person name="Toyoda A."/>
            <person name="Oliveira C."/>
            <person name="Osipova E."/>
            <person name="Leigh N.D."/>
            <person name="Simon A."/>
            <person name="Yun M.H."/>
        </authorList>
    </citation>
    <scope>NUCLEOTIDE SEQUENCE</scope>
    <source>
        <strain evidence="1">20211129_DDA</strain>
        <tissue evidence="1">Liver</tissue>
    </source>
</reference>
<proteinExistence type="predicted"/>
<organism evidence="1 2">
    <name type="scientific">Pleurodeles waltl</name>
    <name type="common">Iberian ribbed newt</name>
    <dbReference type="NCBI Taxonomy" id="8319"/>
    <lineage>
        <taxon>Eukaryota</taxon>
        <taxon>Metazoa</taxon>
        <taxon>Chordata</taxon>
        <taxon>Craniata</taxon>
        <taxon>Vertebrata</taxon>
        <taxon>Euteleostomi</taxon>
        <taxon>Amphibia</taxon>
        <taxon>Batrachia</taxon>
        <taxon>Caudata</taxon>
        <taxon>Salamandroidea</taxon>
        <taxon>Salamandridae</taxon>
        <taxon>Pleurodelinae</taxon>
        <taxon>Pleurodeles</taxon>
    </lineage>
</organism>
<comment type="caution">
    <text evidence="1">The sequence shown here is derived from an EMBL/GenBank/DDBJ whole genome shotgun (WGS) entry which is preliminary data.</text>
</comment>
<evidence type="ECO:0000313" key="2">
    <source>
        <dbReference type="Proteomes" id="UP001066276"/>
    </source>
</evidence>
<name>A0AAV7WKT8_PLEWA</name>
<evidence type="ECO:0008006" key="3">
    <source>
        <dbReference type="Google" id="ProtNLM"/>
    </source>
</evidence>
<dbReference type="EMBL" id="JANPWB010000001">
    <property type="protein sequence ID" value="KAJ1213462.1"/>
    <property type="molecule type" value="Genomic_DNA"/>
</dbReference>
<accession>A0AAV7WKT8</accession>